<dbReference type="Proteomes" id="UP000054549">
    <property type="component" value="Unassembled WGS sequence"/>
</dbReference>
<gene>
    <name evidence="1" type="ORF">M378DRAFT_813125</name>
</gene>
<accession>A0A0C2WZQ0</accession>
<keyword evidence="2" id="KW-1185">Reference proteome</keyword>
<reference evidence="1 2" key="1">
    <citation type="submission" date="2014-04" db="EMBL/GenBank/DDBJ databases">
        <title>Evolutionary Origins and Diversification of the Mycorrhizal Mutualists.</title>
        <authorList>
            <consortium name="DOE Joint Genome Institute"/>
            <consortium name="Mycorrhizal Genomics Consortium"/>
            <person name="Kohler A."/>
            <person name="Kuo A."/>
            <person name="Nagy L.G."/>
            <person name="Floudas D."/>
            <person name="Copeland A."/>
            <person name="Barry K.W."/>
            <person name="Cichocki N."/>
            <person name="Veneault-Fourrey C."/>
            <person name="LaButti K."/>
            <person name="Lindquist E.A."/>
            <person name="Lipzen A."/>
            <person name="Lundell T."/>
            <person name="Morin E."/>
            <person name="Murat C."/>
            <person name="Riley R."/>
            <person name="Ohm R."/>
            <person name="Sun H."/>
            <person name="Tunlid A."/>
            <person name="Henrissat B."/>
            <person name="Grigoriev I.V."/>
            <person name="Hibbett D.S."/>
            <person name="Martin F."/>
        </authorList>
    </citation>
    <scope>NUCLEOTIDE SEQUENCE [LARGE SCALE GENOMIC DNA]</scope>
    <source>
        <strain evidence="1 2">Koide BX008</strain>
    </source>
</reference>
<proteinExistence type="predicted"/>
<sequence>MGVQYRAKIHLAATRCPNSDHVHRMMYNLEYRVRCRVRERAGPTRGALLVNQELSHWHIAAP</sequence>
<dbReference type="InParanoid" id="A0A0C2WZQ0"/>
<dbReference type="AlphaFoldDB" id="A0A0C2WZQ0"/>
<evidence type="ECO:0000313" key="2">
    <source>
        <dbReference type="Proteomes" id="UP000054549"/>
    </source>
</evidence>
<protein>
    <submittedName>
        <fullName evidence="1">Uncharacterized protein</fullName>
    </submittedName>
</protein>
<evidence type="ECO:0000313" key="1">
    <source>
        <dbReference type="EMBL" id="KIL61893.1"/>
    </source>
</evidence>
<dbReference type="EMBL" id="KN818278">
    <property type="protein sequence ID" value="KIL61893.1"/>
    <property type="molecule type" value="Genomic_DNA"/>
</dbReference>
<dbReference type="HOGENOM" id="CLU_2903735_0_0_1"/>
<name>A0A0C2WZQ0_AMAMK</name>
<organism evidence="1 2">
    <name type="scientific">Amanita muscaria (strain Koide BX008)</name>
    <dbReference type="NCBI Taxonomy" id="946122"/>
    <lineage>
        <taxon>Eukaryota</taxon>
        <taxon>Fungi</taxon>
        <taxon>Dikarya</taxon>
        <taxon>Basidiomycota</taxon>
        <taxon>Agaricomycotina</taxon>
        <taxon>Agaricomycetes</taxon>
        <taxon>Agaricomycetidae</taxon>
        <taxon>Agaricales</taxon>
        <taxon>Pluteineae</taxon>
        <taxon>Amanitaceae</taxon>
        <taxon>Amanita</taxon>
    </lineage>
</organism>